<keyword evidence="3" id="KW-0328">Glycosyltransferase</keyword>
<dbReference type="Pfam" id="PF02825">
    <property type="entry name" value="WWE"/>
    <property type="match status" value="1"/>
</dbReference>
<feature type="coiled-coil region" evidence="4">
    <location>
        <begin position="301"/>
        <end position="335"/>
    </location>
</feature>
<proteinExistence type="predicted"/>
<dbReference type="SUPFAM" id="SSF56399">
    <property type="entry name" value="ADP-ribosylation"/>
    <property type="match status" value="1"/>
</dbReference>
<dbReference type="Pfam" id="PF17862">
    <property type="entry name" value="AAA_lid_3"/>
    <property type="match status" value="1"/>
</dbReference>
<dbReference type="SUPFAM" id="SSF52540">
    <property type="entry name" value="P-loop containing nucleoside triphosphate hydrolases"/>
    <property type="match status" value="1"/>
</dbReference>
<dbReference type="InterPro" id="IPR037197">
    <property type="entry name" value="WWE_dom_sf"/>
</dbReference>
<evidence type="ECO:0000256" key="3">
    <source>
        <dbReference type="RuleBase" id="RU362114"/>
    </source>
</evidence>
<dbReference type="PANTHER" id="PTHR23077:SF171">
    <property type="entry name" value="NUCLEAR VALOSIN-CONTAINING PROTEIN-LIKE"/>
    <property type="match status" value="1"/>
</dbReference>
<keyword evidence="1" id="KW-0547">Nucleotide-binding</keyword>
<dbReference type="SUPFAM" id="SSF117839">
    <property type="entry name" value="WWE domain"/>
    <property type="match status" value="1"/>
</dbReference>
<dbReference type="InterPro" id="IPR041569">
    <property type="entry name" value="AAA_lid_3"/>
</dbReference>
<name>A0ABP0K184_9DINO</name>
<gene>
    <name evidence="8" type="ORF">CCMP2556_LOCUS13974</name>
</gene>
<evidence type="ECO:0000259" key="6">
    <source>
        <dbReference type="PROSITE" id="PS50918"/>
    </source>
</evidence>
<evidence type="ECO:0000256" key="2">
    <source>
        <dbReference type="ARBA" id="ARBA00022840"/>
    </source>
</evidence>
<accession>A0ABP0K184</accession>
<dbReference type="InterPro" id="IPR050168">
    <property type="entry name" value="AAA_ATPase_domain"/>
</dbReference>
<dbReference type="PANTHER" id="PTHR23077">
    <property type="entry name" value="AAA-FAMILY ATPASE"/>
    <property type="match status" value="1"/>
</dbReference>
<protein>
    <recommendedName>
        <fullName evidence="3">Poly [ADP-ribose] polymerase</fullName>
        <shortName evidence="3">PARP</shortName>
        <ecNumber evidence="3">2.4.2.-</ecNumber>
    </recommendedName>
</protein>
<sequence>MEWLSFGYRLSGAESRRRAVHKCLVVFSHDLAKRGWRTGWDCEAKPVKREDDEECLDNVGHDDIGGCEEAISQIREMIDLLLYGPPGSGKTLIARAIANETSASFFLINGRELMSNTAGEAKSKLRKVFKDSEKNSPAIIFIDDIDSITLKDETCGDRANSIVFQPGRLIRNMNSLVRVMAATHDLGTIHSALLPFDRLLNIGAPDDNGRLKILRIHCKNMKLARDVFLQEVAVNTDGFHGADLAQLCNEAGQECRFETELDPFSWMEESMDISFLDSMAVSQKDFESVIGRMNADVRMENGQLKNVIRQFNQKIEQLKNENVQLKKQVEVEQDRLRRFDLQPQLDGETWQYQARSGEWATFQDKHSLELIHKFLEGHQTCELMIDGQVYEYDFNRMVQTNKRTKRERRIRFCSNLPEHWRISDCDFLKMLQPGIQGNGQEGSDHRISLVTDSAILSTLENLLNRSNDGTVCSCLHGESTFRLVEAYQIKNWQLWRRYQRHVRSIVEKHKQFAIKPTGVVDPPVGEALTQFAKDIEVNLEGNEFLLLHGTRDFDLAQEIANEGFDSRIARSGGLYGSGTYFAAQTCKSAQYATHKGREEKASRQMIGTVLVARVAIGDPFYTPKQCPDQKRPPKKPGSRCQGGASKTTMEYDSIIAKPGIPNGQRNGQQAHMEFVTFALHQSYPEYILRFIEE</sequence>
<evidence type="ECO:0000313" key="8">
    <source>
        <dbReference type="EMBL" id="CAK9020210.1"/>
    </source>
</evidence>
<organism evidence="8 9">
    <name type="scientific">Durusdinium trenchii</name>
    <dbReference type="NCBI Taxonomy" id="1381693"/>
    <lineage>
        <taxon>Eukaryota</taxon>
        <taxon>Sar</taxon>
        <taxon>Alveolata</taxon>
        <taxon>Dinophyceae</taxon>
        <taxon>Suessiales</taxon>
        <taxon>Symbiodiniaceae</taxon>
        <taxon>Durusdinium</taxon>
    </lineage>
</organism>
<feature type="region of interest" description="Disordered" evidence="5">
    <location>
        <begin position="622"/>
        <end position="646"/>
    </location>
</feature>
<comment type="caution">
    <text evidence="8">The sequence shown here is derived from an EMBL/GenBank/DDBJ whole genome shotgun (WGS) entry which is preliminary data.</text>
</comment>
<keyword evidence="3" id="KW-0520">NAD</keyword>
<dbReference type="Gene3D" id="1.10.8.60">
    <property type="match status" value="1"/>
</dbReference>
<evidence type="ECO:0000256" key="4">
    <source>
        <dbReference type="SAM" id="Coils"/>
    </source>
</evidence>
<keyword evidence="2" id="KW-0067">ATP-binding</keyword>
<dbReference type="Proteomes" id="UP001642484">
    <property type="component" value="Unassembled WGS sequence"/>
</dbReference>
<evidence type="ECO:0000256" key="5">
    <source>
        <dbReference type="SAM" id="MobiDB-lite"/>
    </source>
</evidence>
<dbReference type="Gene3D" id="3.90.228.10">
    <property type="match status" value="1"/>
</dbReference>
<evidence type="ECO:0000256" key="1">
    <source>
        <dbReference type="ARBA" id="ARBA00022741"/>
    </source>
</evidence>
<dbReference type="Gene3D" id="3.30.720.50">
    <property type="match status" value="1"/>
</dbReference>
<reference evidence="8 9" key="1">
    <citation type="submission" date="2024-02" db="EMBL/GenBank/DDBJ databases">
        <authorList>
            <person name="Chen Y."/>
            <person name="Shah S."/>
            <person name="Dougan E. K."/>
            <person name="Thang M."/>
            <person name="Chan C."/>
        </authorList>
    </citation>
    <scope>NUCLEOTIDE SEQUENCE [LARGE SCALE GENOMIC DNA]</scope>
</reference>
<dbReference type="SMART" id="SM00382">
    <property type="entry name" value="AAA"/>
    <property type="match status" value="1"/>
</dbReference>
<dbReference type="Gene3D" id="3.40.50.300">
    <property type="entry name" value="P-loop containing nucleotide triphosphate hydrolases"/>
    <property type="match status" value="1"/>
</dbReference>
<feature type="domain" description="WWE" evidence="6">
    <location>
        <begin position="335"/>
        <end position="412"/>
    </location>
</feature>
<evidence type="ECO:0000313" key="9">
    <source>
        <dbReference type="Proteomes" id="UP001642484"/>
    </source>
</evidence>
<dbReference type="Pfam" id="PF00644">
    <property type="entry name" value="PARP"/>
    <property type="match status" value="1"/>
</dbReference>
<dbReference type="EMBL" id="CAXAMN010007058">
    <property type="protein sequence ID" value="CAK9020210.1"/>
    <property type="molecule type" value="Genomic_DNA"/>
</dbReference>
<feature type="domain" description="PARP catalytic" evidence="7">
    <location>
        <begin position="433"/>
        <end position="693"/>
    </location>
</feature>
<dbReference type="InterPro" id="IPR003959">
    <property type="entry name" value="ATPase_AAA_core"/>
</dbReference>
<dbReference type="InterPro" id="IPR004170">
    <property type="entry name" value="WWE_dom"/>
</dbReference>
<dbReference type="PROSITE" id="PS50918">
    <property type="entry name" value="WWE"/>
    <property type="match status" value="1"/>
</dbReference>
<dbReference type="SMART" id="SM00678">
    <property type="entry name" value="WWE"/>
    <property type="match status" value="1"/>
</dbReference>
<evidence type="ECO:0000259" key="7">
    <source>
        <dbReference type="PROSITE" id="PS51059"/>
    </source>
</evidence>
<dbReference type="InterPro" id="IPR012317">
    <property type="entry name" value="Poly(ADP-ribose)pol_cat_dom"/>
</dbReference>
<dbReference type="InterPro" id="IPR018123">
    <property type="entry name" value="WWE-dom_subgr"/>
</dbReference>
<dbReference type="EC" id="2.4.2.-" evidence="3"/>
<dbReference type="PROSITE" id="PS51059">
    <property type="entry name" value="PARP_CATALYTIC"/>
    <property type="match status" value="1"/>
</dbReference>
<dbReference type="Pfam" id="PF00004">
    <property type="entry name" value="AAA"/>
    <property type="match status" value="1"/>
</dbReference>
<dbReference type="InterPro" id="IPR027417">
    <property type="entry name" value="P-loop_NTPase"/>
</dbReference>
<keyword evidence="4" id="KW-0175">Coiled coil</keyword>
<dbReference type="InterPro" id="IPR003593">
    <property type="entry name" value="AAA+_ATPase"/>
</dbReference>
<keyword evidence="9" id="KW-1185">Reference proteome</keyword>
<keyword evidence="3" id="KW-0808">Transferase</keyword>